<dbReference type="RefSeq" id="WP_086907753.1">
    <property type="nucleotide sequence ID" value="NZ_CP021324.1"/>
</dbReference>
<evidence type="ECO:0000313" key="2">
    <source>
        <dbReference type="EMBL" id="ARS64688.1"/>
    </source>
</evidence>
<dbReference type="KEGG" id="nct:NMSP_1070"/>
<dbReference type="PROSITE" id="PS51841">
    <property type="entry name" value="LTD"/>
    <property type="match status" value="1"/>
</dbReference>
<dbReference type="Gene3D" id="2.60.40.1260">
    <property type="entry name" value="Lamin Tail domain"/>
    <property type="match status" value="1"/>
</dbReference>
<evidence type="ECO:0000259" key="1">
    <source>
        <dbReference type="PROSITE" id="PS51841"/>
    </source>
</evidence>
<protein>
    <recommendedName>
        <fullName evidence="1">LTD domain-containing protein</fullName>
    </recommendedName>
</protein>
<keyword evidence="3" id="KW-1185">Reference proteome</keyword>
<feature type="domain" description="LTD" evidence="1">
    <location>
        <begin position="20"/>
        <end position="126"/>
    </location>
</feature>
<name>A0A2Z2HL22_9ARCH</name>
<sequence>MNRSPLLVIIAVLVTMISVPAYGELITDHVVINEVDTNPFGDDSLAISEWVELYNPTDSDVDLSGWQIASTTVLKKTFTIPDGTIISPEQILPFTYTKVWFTDSSESVELRNSSGNVIDKTPEITDLKNDFMSWQRSYDGHTDWEFSLGNAGGSNGKLMSSDNTSAVEVTLSTDKANYVFDETTIIQGTVSEKVFVEIPTFQAAVISITISGPDFQQSVSLYPDYNLNYETSLDLVQVMGISEGTYDVTVTYAGVSETTSFSVESKMIETTETVDSVFKIGVDQNEYFLKQTILLTGTTNEIIPYESMKFTILDPTGKQIDSGSLFTVDGEFDTIISINSAIPVFGEYIITAEYGEHISSTKFSLIEKTIEIVTDDSSNEMIFTLDDFQYVENAYVKISGILPNFDPDSDIYYQVVYLNFYTSDGKPIAFTSAIMDNSAGAQQILFTSTAVPDVYGNFAVDVRIPSVMFPVGDYIVKANYGGLLASENFSVISNEDFAIDKTLGDGNPNASIPGKQSVSEEKDAGGYAVSSVKTMIEKTNRISDSLISIETTDKILEEQSVQPRVLSGSMITPSKTDISKVNLQVLSASGICIIGQNSDCLVSESTRKPGQIFEVIQLDGMNLNVRYSGPDVRLEKFSILPQSSEDFLPDTNWNVEVLKDSEISRFYYKVTYKTIQ</sequence>
<evidence type="ECO:0000313" key="3">
    <source>
        <dbReference type="Proteomes" id="UP000249949"/>
    </source>
</evidence>
<dbReference type="GeneID" id="32901526"/>
<dbReference type="SUPFAM" id="SSF74853">
    <property type="entry name" value="Lamin A/C globular tail domain"/>
    <property type="match status" value="1"/>
</dbReference>
<organism evidence="2 3">
    <name type="scientific">Candidatus Nitrosomarinus catalinensis</name>
    <dbReference type="NCBI Taxonomy" id="1898749"/>
    <lineage>
        <taxon>Archaea</taxon>
        <taxon>Nitrososphaerota</taxon>
        <taxon>Nitrososphaeria</taxon>
        <taxon>Nitrosopumilales</taxon>
        <taxon>Nitrosopumilaceae</taxon>
        <taxon>Candidatus Nitrosomarinus</taxon>
    </lineage>
</organism>
<gene>
    <name evidence="2" type="ORF">NMSP_1070</name>
</gene>
<dbReference type="OrthoDB" id="148134at2157"/>
<dbReference type="InterPro" id="IPR036415">
    <property type="entry name" value="Lamin_tail_dom_sf"/>
</dbReference>
<reference evidence="2 3" key="1">
    <citation type="journal article" date="2017" name="Environ. Microbiol.">
        <title>Genome and epigenome of a novel marine Thaumarchaeota strain suggest viral infection, phosphorothioation DNA modification and multiple restriction systems.</title>
        <authorList>
            <person name="Ahlgren N.A."/>
            <person name="Chen Y."/>
            <person name="Needham D.M."/>
            <person name="Parada A.E."/>
            <person name="Sachdeva R."/>
            <person name="Trinh V."/>
            <person name="Chen T."/>
            <person name="Fuhrman J.A."/>
        </authorList>
    </citation>
    <scope>NUCLEOTIDE SEQUENCE [LARGE SCALE GENOMIC DNA]</scope>
    <source>
        <strain evidence="2 3">SPOT01</strain>
    </source>
</reference>
<dbReference type="EMBL" id="CP021324">
    <property type="protein sequence ID" value="ARS64688.1"/>
    <property type="molecule type" value="Genomic_DNA"/>
</dbReference>
<proteinExistence type="predicted"/>
<dbReference type="Pfam" id="PF00932">
    <property type="entry name" value="LTD"/>
    <property type="match status" value="1"/>
</dbReference>
<dbReference type="Proteomes" id="UP000249949">
    <property type="component" value="Chromosome"/>
</dbReference>
<dbReference type="InterPro" id="IPR001322">
    <property type="entry name" value="Lamin_tail_dom"/>
</dbReference>
<dbReference type="AlphaFoldDB" id="A0A2Z2HL22"/>
<accession>A0A2Z2HL22</accession>